<evidence type="ECO:0000259" key="6">
    <source>
        <dbReference type="Pfam" id="PF07980"/>
    </source>
</evidence>
<evidence type="ECO:0000313" key="8">
    <source>
        <dbReference type="Proteomes" id="UP000038055"/>
    </source>
</evidence>
<dbReference type="InterPro" id="IPR012944">
    <property type="entry name" value="SusD_RagB_dom"/>
</dbReference>
<keyword evidence="3" id="KW-0732">Signal</keyword>
<evidence type="ECO:0000256" key="1">
    <source>
        <dbReference type="ARBA" id="ARBA00004442"/>
    </source>
</evidence>
<evidence type="ECO:0000256" key="5">
    <source>
        <dbReference type="ARBA" id="ARBA00023237"/>
    </source>
</evidence>
<dbReference type="Gene3D" id="1.25.40.390">
    <property type="match status" value="1"/>
</dbReference>
<dbReference type="PROSITE" id="PS51257">
    <property type="entry name" value="PROKAR_LIPOPROTEIN"/>
    <property type="match status" value="1"/>
</dbReference>
<keyword evidence="4" id="KW-0472">Membrane</keyword>
<evidence type="ECO:0000256" key="2">
    <source>
        <dbReference type="ARBA" id="ARBA00006275"/>
    </source>
</evidence>
<dbReference type="Pfam" id="PF07980">
    <property type="entry name" value="SusD_RagB"/>
    <property type="match status" value="1"/>
</dbReference>
<gene>
    <name evidence="7" type="ORF">CCYN2B_10021</name>
</gene>
<evidence type="ECO:0000256" key="4">
    <source>
        <dbReference type="ARBA" id="ARBA00023136"/>
    </source>
</evidence>
<dbReference type="SUPFAM" id="SSF48452">
    <property type="entry name" value="TPR-like"/>
    <property type="match status" value="1"/>
</dbReference>
<keyword evidence="5" id="KW-0998">Cell outer membrane</keyword>
<comment type="similarity">
    <text evidence="2">Belongs to the SusD family.</text>
</comment>
<keyword evidence="8" id="KW-1185">Reference proteome</keyword>
<dbReference type="EMBL" id="CDOD01000001">
    <property type="protein sequence ID" value="CEN32366.1"/>
    <property type="molecule type" value="Genomic_DNA"/>
</dbReference>
<proteinExistence type="inferred from homology"/>
<dbReference type="RefSeq" id="WP_041989303.1">
    <property type="nucleotide sequence ID" value="NZ_CDOD01000001.1"/>
</dbReference>
<dbReference type="InterPro" id="IPR011990">
    <property type="entry name" value="TPR-like_helical_dom_sf"/>
</dbReference>
<protein>
    <submittedName>
        <fullName evidence="7">SusD family protein</fullName>
    </submittedName>
</protein>
<dbReference type="Proteomes" id="UP000038055">
    <property type="component" value="Unassembled WGS sequence"/>
</dbReference>
<sequence length="624" mass="70756">MKRYIKNSLIITLVMSLFSCNELDTQPFESYDDQAVWGSKEGTEAFIVKAYNGTITNFNGYAWLESNTPNGIHSNLTNLTTFPIDTRTTNQTGSAQGLGDFFANLRECNLIIEKAQEPELKAEGHLLRGVLFFYQTLWQGRFVPITKVLTPDSKEEFRTLYTKNPEESYEYILEDLTKAANEMPETSLPGRANKYAAHAFRCRAALQAYAYTKDTKYLAIAKESGEAIVNSNRYQLVDDYGSMFLEEGKTAPEIILANYRLSKNTTVGGITEMQIVVPNVNNTEVDFVGGNRFADAKGRSFECWAQYFPTQDLIDQYLVIDQNDNTAKNWYETSQFMNNVEVGDIASLTEGSLNTVRHKVPEAADLGSNAKGQIITNYYRIKAGATEKNISDLMYKNRDARFYATVVHDQSSWLKENVETNICGNLWAGVREGQSDSWYTTASGYYWRKAVREVEPRVYVSNPTNFHYVLARLGEVYMNLAEVYLLENNVAKAVEMLNKTRVKHGKLPASTATSMSEAWVDYIRERRVEMAYEGDLYYSYLRWGKYGGDANEGAASGDVIKALNEPVHKIQITKDRTQVMIAQITRNGAWERTFSTKRYLMPIPQSILDSRAAHGIKDEQNPGW</sequence>
<comment type="subcellular location">
    <subcellularLocation>
        <location evidence="1">Cell outer membrane</location>
    </subcellularLocation>
</comment>
<dbReference type="GO" id="GO:0009279">
    <property type="term" value="C:cell outer membrane"/>
    <property type="evidence" value="ECO:0007669"/>
    <property type="project" value="UniProtKB-SubCell"/>
</dbReference>
<dbReference type="AlphaFoldDB" id="A0A0B7GYE2"/>
<reference evidence="8" key="1">
    <citation type="submission" date="2015-01" db="EMBL/GenBank/DDBJ databases">
        <authorList>
            <person name="MANFREDI Pablo"/>
        </authorList>
    </citation>
    <scope>NUCLEOTIDE SEQUENCE [LARGE SCALE GENOMIC DNA]</scope>
    <source>
        <strain evidence="8">Ccyn2B</strain>
    </source>
</reference>
<evidence type="ECO:0000313" key="7">
    <source>
        <dbReference type="EMBL" id="CEN32366.1"/>
    </source>
</evidence>
<feature type="domain" description="RagB/SusD" evidence="6">
    <location>
        <begin position="252"/>
        <end position="624"/>
    </location>
</feature>
<evidence type="ECO:0000256" key="3">
    <source>
        <dbReference type="ARBA" id="ARBA00022729"/>
    </source>
</evidence>
<name>A0A0B7GYE2_9FLAO</name>
<accession>A0A0B7GYE2</accession>
<organism evidence="7 8">
    <name type="scientific">Capnocytophaga cynodegmi</name>
    <dbReference type="NCBI Taxonomy" id="28189"/>
    <lineage>
        <taxon>Bacteria</taxon>
        <taxon>Pseudomonadati</taxon>
        <taxon>Bacteroidota</taxon>
        <taxon>Flavobacteriia</taxon>
        <taxon>Flavobacteriales</taxon>
        <taxon>Flavobacteriaceae</taxon>
        <taxon>Capnocytophaga</taxon>
    </lineage>
</organism>